<dbReference type="FunFam" id="3.40.1360.10:FF:000006">
    <property type="entry name" value="Ribonuclease M5"/>
    <property type="match status" value="1"/>
</dbReference>
<dbReference type="HAMAP" id="MF_01469">
    <property type="entry name" value="RNase_M5"/>
    <property type="match status" value="1"/>
</dbReference>
<reference evidence="14 15" key="1">
    <citation type="submission" date="2014-12" db="EMBL/GenBank/DDBJ databases">
        <title>Comparative genomics of the lactic acid bacteria isolated from the honey bee gut.</title>
        <authorList>
            <person name="Ellegaard K.M."/>
            <person name="Tamarit D."/>
            <person name="Javelind E."/>
            <person name="Olofsson T."/>
            <person name="Andersson S.G."/>
            <person name="Vasquez A."/>
        </authorList>
    </citation>
    <scope>NUCLEOTIDE SEQUENCE [LARGE SCALE GENOMIC DNA]</scope>
    <source>
        <strain evidence="14 15">Hon2</strain>
    </source>
</reference>
<dbReference type="OrthoDB" id="9791329at2"/>
<dbReference type="PANTHER" id="PTHR39156">
    <property type="entry name" value="RIBONUCLEASE M5"/>
    <property type="match status" value="1"/>
</dbReference>
<dbReference type="HOGENOM" id="CLU_109405_0_0_9"/>
<dbReference type="GO" id="GO:0005737">
    <property type="term" value="C:cytoplasm"/>
    <property type="evidence" value="ECO:0007669"/>
    <property type="project" value="UniProtKB-SubCell"/>
</dbReference>
<dbReference type="GO" id="GO:0043822">
    <property type="term" value="F:ribonuclease M5 activity"/>
    <property type="evidence" value="ECO:0007669"/>
    <property type="project" value="UniProtKB-UniRule"/>
</dbReference>
<dbReference type="GO" id="GO:0006364">
    <property type="term" value="P:rRNA processing"/>
    <property type="evidence" value="ECO:0007669"/>
    <property type="project" value="UniProtKB-UniRule"/>
</dbReference>
<organism evidence="14 15">
    <name type="scientific">Bombilactobacillus mellis</name>
    <dbReference type="NCBI Taxonomy" id="1218508"/>
    <lineage>
        <taxon>Bacteria</taxon>
        <taxon>Bacillati</taxon>
        <taxon>Bacillota</taxon>
        <taxon>Bacilli</taxon>
        <taxon>Lactobacillales</taxon>
        <taxon>Lactobacillaceae</taxon>
        <taxon>Bombilactobacillus</taxon>
    </lineage>
</organism>
<evidence type="ECO:0000256" key="8">
    <source>
        <dbReference type="ARBA" id="ARBA00022801"/>
    </source>
</evidence>
<evidence type="ECO:0000313" key="15">
    <source>
        <dbReference type="Proteomes" id="UP000033695"/>
    </source>
</evidence>
<keyword evidence="15" id="KW-1185">Reference proteome</keyword>
<comment type="similarity">
    <text evidence="11">Belongs to the ribonuclease M5 family.</text>
</comment>
<evidence type="ECO:0000256" key="5">
    <source>
        <dbReference type="ARBA" id="ARBA00022723"/>
    </source>
</evidence>
<keyword evidence="6 11" id="KW-0699">rRNA-binding</keyword>
<evidence type="ECO:0000256" key="10">
    <source>
        <dbReference type="ARBA" id="ARBA00022884"/>
    </source>
</evidence>
<name>A0A0F4KYZ0_9LACO</name>
<comment type="caution">
    <text evidence="14">The sequence shown here is derived from an EMBL/GenBank/DDBJ whole genome shotgun (WGS) entry which is preliminary data.</text>
</comment>
<comment type="subcellular location">
    <subcellularLocation>
        <location evidence="11">Cytoplasm</location>
    </subcellularLocation>
</comment>
<dbReference type="EMBL" id="JXBZ01000002">
    <property type="protein sequence ID" value="KJY51243.1"/>
    <property type="molecule type" value="Genomic_DNA"/>
</dbReference>
<dbReference type="GO" id="GO:0046872">
    <property type="term" value="F:metal ion binding"/>
    <property type="evidence" value="ECO:0007669"/>
    <property type="project" value="UniProtKB-KW"/>
</dbReference>
<accession>A0A0F4KYZ0</accession>
<comment type="function">
    <text evidence="11">Required for correct processing of both the 5' and 3' ends of 5S rRNA precursor. Cleaves both sides of a double-stranded region yielding mature 5S rRNA in one step.</text>
</comment>
<keyword evidence="1 11" id="KW-0963">Cytoplasm</keyword>
<dbReference type="InterPro" id="IPR006171">
    <property type="entry name" value="TOPRIM_dom"/>
</dbReference>
<evidence type="ECO:0000256" key="4">
    <source>
        <dbReference type="ARBA" id="ARBA00022722"/>
    </source>
</evidence>
<dbReference type="InterPro" id="IPR025156">
    <property type="entry name" value="RNase_M5_C"/>
</dbReference>
<dbReference type="AlphaFoldDB" id="A0A0F4KYZ0"/>
<dbReference type="Pfam" id="PF01751">
    <property type="entry name" value="Toprim"/>
    <property type="match status" value="1"/>
</dbReference>
<dbReference type="Pfam" id="PF13331">
    <property type="entry name" value="DUF4093"/>
    <property type="match status" value="1"/>
</dbReference>
<evidence type="ECO:0000256" key="12">
    <source>
        <dbReference type="NCBIfam" id="TIGR00334"/>
    </source>
</evidence>
<evidence type="ECO:0000256" key="9">
    <source>
        <dbReference type="ARBA" id="ARBA00022842"/>
    </source>
</evidence>
<dbReference type="PATRIC" id="fig|1218508.4.peg.300"/>
<keyword evidence="7 11" id="KW-0255">Endonuclease</keyword>
<keyword evidence="9" id="KW-0460">Magnesium</keyword>
<evidence type="ECO:0000313" key="14">
    <source>
        <dbReference type="EMBL" id="KJY51243.1"/>
    </source>
</evidence>
<dbReference type="InterPro" id="IPR034141">
    <property type="entry name" value="TOPRIM_RNase_M5-like"/>
</dbReference>
<dbReference type="InterPro" id="IPR004466">
    <property type="entry name" value="RNase_M5"/>
</dbReference>
<keyword evidence="5" id="KW-0479">Metal-binding</keyword>
<comment type="catalytic activity">
    <reaction evidence="11">
        <text>Endonucleolytic cleavage of RNA, removing 21 and 42 nucleotides, respectively, from the 5'- and 3'-termini of a 5S-rRNA precursor.</text>
        <dbReference type="EC" id="3.1.26.8"/>
    </reaction>
</comment>
<dbReference type="RefSeq" id="WP_045922189.1">
    <property type="nucleotide sequence ID" value="NZ_JBHTHW010000004.1"/>
</dbReference>
<feature type="domain" description="Toprim" evidence="13">
    <location>
        <begin position="5"/>
        <end position="89"/>
    </location>
</feature>
<evidence type="ECO:0000256" key="7">
    <source>
        <dbReference type="ARBA" id="ARBA00022759"/>
    </source>
</evidence>
<dbReference type="EC" id="3.1.26.8" evidence="11 12"/>
<dbReference type="Gene3D" id="3.40.1360.10">
    <property type="match status" value="1"/>
</dbReference>
<keyword evidence="2 11" id="KW-0690">Ribosome biogenesis</keyword>
<evidence type="ECO:0000256" key="2">
    <source>
        <dbReference type="ARBA" id="ARBA00022517"/>
    </source>
</evidence>
<evidence type="ECO:0000256" key="11">
    <source>
        <dbReference type="HAMAP-Rule" id="MF_01469"/>
    </source>
</evidence>
<evidence type="ECO:0000259" key="13">
    <source>
        <dbReference type="PROSITE" id="PS50880"/>
    </source>
</evidence>
<dbReference type="PROSITE" id="PS50880">
    <property type="entry name" value="TOPRIM"/>
    <property type="match status" value="1"/>
</dbReference>
<evidence type="ECO:0000256" key="6">
    <source>
        <dbReference type="ARBA" id="ARBA00022730"/>
    </source>
</evidence>
<evidence type="ECO:0000256" key="1">
    <source>
        <dbReference type="ARBA" id="ARBA00022490"/>
    </source>
</evidence>
<dbReference type="NCBIfam" id="TIGR00334">
    <property type="entry name" value="5S_RNA_mat_M5"/>
    <property type="match status" value="1"/>
</dbReference>
<dbReference type="CDD" id="cd01027">
    <property type="entry name" value="TOPRIM_RNase_M5_like"/>
    <property type="match status" value="1"/>
</dbReference>
<evidence type="ECO:0000256" key="3">
    <source>
        <dbReference type="ARBA" id="ARBA00022552"/>
    </source>
</evidence>
<dbReference type="SUPFAM" id="SSF110455">
    <property type="entry name" value="Toprim domain"/>
    <property type="match status" value="1"/>
</dbReference>
<keyword evidence="8 11" id="KW-0378">Hydrolase</keyword>
<dbReference type="Proteomes" id="UP000033695">
    <property type="component" value="Unassembled WGS sequence"/>
</dbReference>
<dbReference type="SMART" id="SM00493">
    <property type="entry name" value="TOPRIM"/>
    <property type="match status" value="1"/>
</dbReference>
<dbReference type="PANTHER" id="PTHR39156:SF1">
    <property type="entry name" value="RIBONUCLEASE M5"/>
    <property type="match status" value="1"/>
</dbReference>
<sequence length="190" mass="20693">MKKIKEVLVVEGRSDTARLRQVLGDVDTIETNGSAIDHRTLALIKQAQQLRGVIVITDPDFNGQKIRQKIMAAVPQAKQAFIRRQDGIPAKSHGSLGVEHASAKAIISALQNVWTPKQAQAASSISQTQLVNLGLLGAANSQQLRALVGDILHIGYVNAKQLLRRLNMFAISQQQLETAVKQAKEELYGS</sequence>
<proteinExistence type="inferred from homology"/>
<dbReference type="STRING" id="1218508.JG29_02920"/>
<dbReference type="GO" id="GO:0019843">
    <property type="term" value="F:rRNA binding"/>
    <property type="evidence" value="ECO:0007669"/>
    <property type="project" value="UniProtKB-KW"/>
</dbReference>
<keyword evidence="3 11" id="KW-0698">rRNA processing</keyword>
<keyword evidence="10 11" id="KW-0694">RNA-binding</keyword>
<gene>
    <name evidence="11 14" type="primary">rnmV</name>
    <name evidence="14" type="ORF">JG29_02920</name>
</gene>
<protein>
    <recommendedName>
        <fullName evidence="11 12">Ribonuclease M5</fullName>
        <ecNumber evidence="11 12">3.1.26.8</ecNumber>
    </recommendedName>
    <alternativeName>
        <fullName evidence="11">RNase M5</fullName>
    </alternativeName>
    <alternativeName>
        <fullName evidence="11">Ribosomal RNA terminal maturase M5</fullName>
    </alternativeName>
</protein>
<keyword evidence="4 11" id="KW-0540">Nuclease</keyword>